<dbReference type="InterPro" id="IPR036890">
    <property type="entry name" value="HATPase_C_sf"/>
</dbReference>
<organism evidence="1">
    <name type="scientific">Salmonella enterica subsp. enterica serovar Cubana</name>
    <dbReference type="NCBI Taxonomy" id="189201"/>
    <lineage>
        <taxon>Bacteria</taxon>
        <taxon>Pseudomonadati</taxon>
        <taxon>Pseudomonadota</taxon>
        <taxon>Gammaproteobacteria</taxon>
        <taxon>Enterobacterales</taxon>
        <taxon>Enterobacteriaceae</taxon>
        <taxon>Salmonella</taxon>
    </lineage>
</organism>
<dbReference type="EMBL" id="AAHKTS010000022">
    <property type="protein sequence ID" value="EBX2832308.1"/>
    <property type="molecule type" value="Genomic_DNA"/>
</dbReference>
<proteinExistence type="predicted"/>
<name>A0A5I1NA76_SALET</name>
<dbReference type="EMBL" id="AAHKVU010000027">
    <property type="protein sequence ID" value="EBX3095107.1"/>
    <property type="molecule type" value="Genomic_DNA"/>
</dbReference>
<comment type="caution">
    <text evidence="1">The sequence shown here is derived from an EMBL/GenBank/DDBJ whole genome shotgun (WGS) entry which is preliminary data.</text>
</comment>
<dbReference type="Pfam" id="PF13589">
    <property type="entry name" value="HATPase_c_3"/>
    <property type="match status" value="1"/>
</dbReference>
<dbReference type="RefSeq" id="WP_020898920.1">
    <property type="nucleotide sequence ID" value="NZ_JAUKRI010000058.1"/>
</dbReference>
<dbReference type="AlphaFoldDB" id="A0A5I1NA76"/>
<accession>A0A5I1NA76</accession>
<evidence type="ECO:0000313" key="3">
    <source>
        <dbReference type="EMBL" id="ECA5009827.1"/>
    </source>
</evidence>
<sequence>MAKKIIQGTTEINSSGIKKHFRSIEPVQAIIELVWNGLDAGANNVIINIAYDDFGTAQSITIFDDGDGIDFHNLDSNFNRFNDSLKKTSIDQHGSQGRGRLSFHKLCYQAIWFTKFGKKNACIKITDENIKDYEAQIDIPSNEQHGLLLNTNNGTCVELSQVHTNLPDIDNIKAILSNEFCCKLALDRTKKIILNGSEILIPENEIKVSVTDFDNHEFNIRAIRWANKPATEKSFIYLINSDGKIVHKETSKFNKKRDFYLSVFISSPWADTFSMHGDDIFSSAKSNSDSKAWKYVLKHAHDFSQEIYEDYLRILVEKAILKFEEEGVFPTYKEYEKDYAEWKLNNIKRVVRDIYIADPQILVNLTTKQKKIFIRLLDNILVSNKNEDLFSILESVLDLDSDDLSRFAAQLKRTRLDNIISAIEELQKRRFAVEKLKLIMNEHYRDVLETPDLQKIIENNTWLFGERYETLGAEEDTFTKIAKSLRDSVRGINEVDSYDVDAEEDIPGASRQTDLFLARRIPTLDSNGNKIFRCIIIEIKKPSISLNVKHLRQLEDYAAIIKRHPEFSSQNLHFELILIGRTISSRDIEIPTRLANYSNRGDVGLVSEDANMKRYVKNWYTIFDTFELTNSFMLERLKMERNLIERNSREELVRELQEESVSG</sequence>
<evidence type="ECO:0000313" key="1">
    <source>
        <dbReference type="EMBL" id="EBX2832308.1"/>
    </source>
</evidence>
<dbReference type="Gene3D" id="3.30.565.10">
    <property type="entry name" value="Histidine kinase-like ATPase, C-terminal domain"/>
    <property type="match status" value="1"/>
</dbReference>
<protein>
    <submittedName>
        <fullName evidence="1">DNA mismatch repair protein</fullName>
    </submittedName>
</protein>
<dbReference type="SUPFAM" id="SSF55874">
    <property type="entry name" value="ATPase domain of HSP90 chaperone/DNA topoisomerase II/histidine kinase"/>
    <property type="match status" value="1"/>
</dbReference>
<gene>
    <name evidence="1" type="ORF">DRM57_14615</name>
    <name evidence="2" type="ORF">DRT12_18165</name>
    <name evidence="3" type="ORF">ELQ65_03185</name>
</gene>
<reference evidence="1" key="1">
    <citation type="submission" date="2018-07" db="EMBL/GenBank/DDBJ databases">
        <authorList>
            <person name="Ashton P.M."/>
            <person name="Dallman T."/>
            <person name="Nair S."/>
            <person name="De Pinna E."/>
            <person name="Peters T."/>
            <person name="Grant K."/>
        </authorList>
    </citation>
    <scope>NUCLEOTIDE SEQUENCE</scope>
    <source>
        <strain evidence="2">190590</strain>
        <strain evidence="1">399751</strain>
        <strain evidence="3">651047</strain>
    </source>
</reference>
<evidence type="ECO:0000313" key="2">
    <source>
        <dbReference type="EMBL" id="EBX3095107.1"/>
    </source>
</evidence>
<dbReference type="EMBL" id="AAHUNW010000002">
    <property type="protein sequence ID" value="ECA5009827.1"/>
    <property type="molecule type" value="Genomic_DNA"/>
</dbReference>